<comment type="caution">
    <text evidence="2">The sequence shown here is derived from an EMBL/GenBank/DDBJ whole genome shotgun (WGS) entry which is preliminary data.</text>
</comment>
<evidence type="ECO:0000256" key="1">
    <source>
        <dbReference type="SAM" id="MobiDB-lite"/>
    </source>
</evidence>
<dbReference type="Proteomes" id="UP000054937">
    <property type="component" value="Unassembled WGS sequence"/>
</dbReference>
<organism evidence="2 3">
    <name type="scientific">Pseudocohnilembus persalinus</name>
    <name type="common">Ciliate</name>
    <dbReference type="NCBI Taxonomy" id="266149"/>
    <lineage>
        <taxon>Eukaryota</taxon>
        <taxon>Sar</taxon>
        <taxon>Alveolata</taxon>
        <taxon>Ciliophora</taxon>
        <taxon>Intramacronucleata</taxon>
        <taxon>Oligohymenophorea</taxon>
        <taxon>Scuticociliatia</taxon>
        <taxon>Philasterida</taxon>
        <taxon>Pseudocohnilembidae</taxon>
        <taxon>Pseudocohnilembus</taxon>
    </lineage>
</organism>
<protein>
    <submittedName>
        <fullName evidence="2">Uncharacterized protein</fullName>
    </submittedName>
</protein>
<feature type="compositionally biased region" description="Basic residues" evidence="1">
    <location>
        <begin position="1"/>
        <end position="10"/>
    </location>
</feature>
<evidence type="ECO:0000313" key="2">
    <source>
        <dbReference type="EMBL" id="KRX11226.1"/>
    </source>
</evidence>
<dbReference type="AlphaFoldDB" id="A0A0V0RAE3"/>
<reference evidence="2 3" key="1">
    <citation type="journal article" date="2015" name="Sci. Rep.">
        <title>Genome of the facultative scuticociliatosis pathogen Pseudocohnilembus persalinus provides insight into its virulence through horizontal gene transfer.</title>
        <authorList>
            <person name="Xiong J."/>
            <person name="Wang G."/>
            <person name="Cheng J."/>
            <person name="Tian M."/>
            <person name="Pan X."/>
            <person name="Warren A."/>
            <person name="Jiang C."/>
            <person name="Yuan D."/>
            <person name="Miao W."/>
        </authorList>
    </citation>
    <scope>NUCLEOTIDE SEQUENCE [LARGE SCALE GENOMIC DNA]</scope>
    <source>
        <strain evidence="2">36N120E</strain>
    </source>
</reference>
<gene>
    <name evidence="2" type="ORF">PPERSA_07751</name>
</gene>
<dbReference type="EMBL" id="LDAU01000003">
    <property type="protein sequence ID" value="KRX11226.1"/>
    <property type="molecule type" value="Genomic_DNA"/>
</dbReference>
<dbReference type="InParanoid" id="A0A0V0RAE3"/>
<proteinExistence type="predicted"/>
<name>A0A0V0RAE3_PSEPJ</name>
<sequence>MEQHLSHKNIQKPPQNTEINTNFTNEQYNNNKKTVSQKKQDNNNSINQINKALTQTTENGAITESQIDPQFSHIQKQKLYKNSQSLQQSPTNLKINLNNEENISNINSFIERSLQGTTSLFDNSQIELVQNYGAKIKSKRSHFSDISDLYIDRQNQFS</sequence>
<evidence type="ECO:0000313" key="3">
    <source>
        <dbReference type="Proteomes" id="UP000054937"/>
    </source>
</evidence>
<accession>A0A0V0RAE3</accession>
<keyword evidence="3" id="KW-1185">Reference proteome</keyword>
<feature type="region of interest" description="Disordered" evidence="1">
    <location>
        <begin position="1"/>
        <end position="23"/>
    </location>
</feature>